<evidence type="ECO:0000256" key="1">
    <source>
        <dbReference type="SAM" id="MobiDB-lite"/>
    </source>
</evidence>
<dbReference type="eggNOG" id="ENOG502SN9V">
    <property type="taxonomic scope" value="Eukaryota"/>
</dbReference>
<organism evidence="2 3">
    <name type="scientific">Globisporangium ultimum (strain ATCC 200006 / CBS 805.95 / DAOM BR144)</name>
    <name type="common">Pythium ultimum</name>
    <dbReference type="NCBI Taxonomy" id="431595"/>
    <lineage>
        <taxon>Eukaryota</taxon>
        <taxon>Sar</taxon>
        <taxon>Stramenopiles</taxon>
        <taxon>Oomycota</taxon>
        <taxon>Peronosporomycetes</taxon>
        <taxon>Pythiales</taxon>
        <taxon>Pythiaceae</taxon>
        <taxon>Globisporangium</taxon>
    </lineage>
</organism>
<dbReference type="EMBL" id="GL376615">
    <property type="status" value="NOT_ANNOTATED_CDS"/>
    <property type="molecule type" value="Genomic_DNA"/>
</dbReference>
<reference evidence="3" key="2">
    <citation type="submission" date="2010-04" db="EMBL/GenBank/DDBJ databases">
        <authorList>
            <person name="Buell R."/>
            <person name="Hamilton J."/>
            <person name="Hostetler J."/>
        </authorList>
    </citation>
    <scope>NUCLEOTIDE SEQUENCE [LARGE SCALE GENOMIC DNA]</scope>
    <source>
        <strain evidence="3">DAOM:BR144</strain>
    </source>
</reference>
<dbReference type="InParanoid" id="K3WXU2"/>
<protein>
    <submittedName>
        <fullName evidence="2">Uncharacterized protein</fullName>
    </submittedName>
</protein>
<evidence type="ECO:0000313" key="2">
    <source>
        <dbReference type="EnsemblProtists" id="PYU1_T009790"/>
    </source>
</evidence>
<dbReference type="AlphaFoldDB" id="K3WXU2"/>
<dbReference type="EnsemblProtists" id="PYU1_T009790">
    <property type="protein sequence ID" value="PYU1_T009790"/>
    <property type="gene ID" value="PYU1_G009772"/>
</dbReference>
<evidence type="ECO:0000313" key="3">
    <source>
        <dbReference type="Proteomes" id="UP000019132"/>
    </source>
</evidence>
<name>K3WXU2_GLOUD</name>
<keyword evidence="3" id="KW-1185">Reference proteome</keyword>
<sequence>MASEATIFLYAWASSAAKGFVVSNSTPRGNCPYRFCLHISFSSSYGTMSDFDAFVMDRYESKNDIGSDSFREDGPVPLVAGALNEAELQAMSKNSWTDGSRYNESRKTSWMLYPMSYDTDEIDIVMSFKQLYTQLPDYNGSNASSNGPFYSADYKEQVVLRVTSRLANSFSASTAVLPLVLEYEGSQLVEVNYTSSILYPKDSYISNEIGLDVVFGRKRYGGFAPWVPAQQAAECSMCESQMMSNHVFRQCLESYSAFVRATFEQPEYAFSMRVKVDGDDSDFVTSEITSDHSEDDIERIVKRAIPEAEEYNIDITARVFNNSKEIENANRWNEWLMNEYWYAMSKLSSSSSSSSISSSYSFSGDSSMDAGMATRSGSSSESASGIFAGGTDGSDSAGSWVGGSSSGENLGATSDPNANFAPPQQRRLNQIDLPPPVLYEVPPLTYTVDVVFGNVSVTPVVTGVYSSQNVSWKYHASQVELVVTSLN</sequence>
<feature type="region of interest" description="Disordered" evidence="1">
    <location>
        <begin position="367"/>
        <end position="423"/>
    </location>
</feature>
<reference evidence="3" key="1">
    <citation type="journal article" date="2010" name="Genome Biol.">
        <title>Genome sequence of the necrotrophic plant pathogen Pythium ultimum reveals original pathogenicity mechanisms and effector repertoire.</title>
        <authorList>
            <person name="Levesque C.A."/>
            <person name="Brouwer H."/>
            <person name="Cano L."/>
            <person name="Hamilton J.P."/>
            <person name="Holt C."/>
            <person name="Huitema E."/>
            <person name="Raffaele S."/>
            <person name="Robideau G.P."/>
            <person name="Thines M."/>
            <person name="Win J."/>
            <person name="Zerillo M.M."/>
            <person name="Beakes G.W."/>
            <person name="Boore J.L."/>
            <person name="Busam D."/>
            <person name="Dumas B."/>
            <person name="Ferriera S."/>
            <person name="Fuerstenberg S.I."/>
            <person name="Gachon C.M."/>
            <person name="Gaulin E."/>
            <person name="Govers F."/>
            <person name="Grenville-Briggs L."/>
            <person name="Horner N."/>
            <person name="Hostetler J."/>
            <person name="Jiang R.H."/>
            <person name="Johnson J."/>
            <person name="Krajaejun T."/>
            <person name="Lin H."/>
            <person name="Meijer H.J."/>
            <person name="Moore B."/>
            <person name="Morris P."/>
            <person name="Phuntmart V."/>
            <person name="Puiu D."/>
            <person name="Shetty J."/>
            <person name="Stajich J.E."/>
            <person name="Tripathy S."/>
            <person name="Wawra S."/>
            <person name="van West P."/>
            <person name="Whitty B.R."/>
            <person name="Coutinho P.M."/>
            <person name="Henrissat B."/>
            <person name="Martin F."/>
            <person name="Thomas P.D."/>
            <person name="Tyler B.M."/>
            <person name="De Vries R.P."/>
            <person name="Kamoun S."/>
            <person name="Yandell M."/>
            <person name="Tisserat N."/>
            <person name="Buell C.R."/>
        </authorList>
    </citation>
    <scope>NUCLEOTIDE SEQUENCE</scope>
    <source>
        <strain evidence="3">DAOM:BR144</strain>
    </source>
</reference>
<dbReference type="HOGENOM" id="CLU_022750_0_0_1"/>
<dbReference type="Proteomes" id="UP000019132">
    <property type="component" value="Unassembled WGS sequence"/>
</dbReference>
<proteinExistence type="predicted"/>
<feature type="compositionally biased region" description="Low complexity" evidence="1">
    <location>
        <begin position="367"/>
        <end position="386"/>
    </location>
</feature>
<dbReference type="VEuPathDB" id="FungiDB:PYU1_G009772"/>
<accession>K3WXU2</accession>
<reference evidence="2" key="3">
    <citation type="submission" date="2015-02" db="UniProtKB">
        <authorList>
            <consortium name="EnsemblProtists"/>
        </authorList>
    </citation>
    <scope>IDENTIFICATION</scope>
    <source>
        <strain evidence="2">DAOM BR144</strain>
    </source>
</reference>